<evidence type="ECO:0000256" key="6">
    <source>
        <dbReference type="ARBA" id="ARBA00023180"/>
    </source>
</evidence>
<dbReference type="AlphaFoldDB" id="A0AAV6KG32"/>
<reference evidence="9" key="1">
    <citation type="submission" date="2020-08" db="EMBL/GenBank/DDBJ databases">
        <title>Plant Genome Project.</title>
        <authorList>
            <person name="Zhang R.-G."/>
        </authorList>
    </citation>
    <scope>NUCLEOTIDE SEQUENCE</scope>
    <source>
        <strain evidence="9">WSP0</strain>
        <tissue evidence="9">Leaf</tissue>
    </source>
</reference>
<comment type="caution">
    <text evidence="9">The sequence shown here is derived from an EMBL/GenBank/DDBJ whole genome shotgun (WGS) entry which is preliminary data.</text>
</comment>
<name>A0AAV6KG32_9ERIC</name>
<evidence type="ECO:0000256" key="2">
    <source>
        <dbReference type="ARBA" id="ARBA00022692"/>
    </source>
</evidence>
<feature type="region of interest" description="Disordered" evidence="7">
    <location>
        <begin position="150"/>
        <end position="170"/>
    </location>
</feature>
<dbReference type="Pfam" id="PF00560">
    <property type="entry name" value="LRR_1"/>
    <property type="match status" value="1"/>
</dbReference>
<dbReference type="PANTHER" id="PTHR48061">
    <property type="entry name" value="LEUCINE-RICH REPEAT RECEPTOR PROTEIN KINASE EMS1-LIKE-RELATED"/>
    <property type="match status" value="1"/>
</dbReference>
<keyword evidence="6" id="KW-0325">Glycoprotein</keyword>
<proteinExistence type="predicted"/>
<keyword evidence="5 8" id="KW-0472">Membrane</keyword>
<evidence type="ECO:0000256" key="4">
    <source>
        <dbReference type="ARBA" id="ARBA00022989"/>
    </source>
</evidence>
<dbReference type="InterPro" id="IPR001611">
    <property type="entry name" value="Leu-rich_rpt"/>
</dbReference>
<organism evidence="9 10">
    <name type="scientific">Rhododendron griersonianum</name>
    <dbReference type="NCBI Taxonomy" id="479676"/>
    <lineage>
        <taxon>Eukaryota</taxon>
        <taxon>Viridiplantae</taxon>
        <taxon>Streptophyta</taxon>
        <taxon>Embryophyta</taxon>
        <taxon>Tracheophyta</taxon>
        <taxon>Spermatophyta</taxon>
        <taxon>Magnoliopsida</taxon>
        <taxon>eudicotyledons</taxon>
        <taxon>Gunneridae</taxon>
        <taxon>Pentapetalae</taxon>
        <taxon>asterids</taxon>
        <taxon>Ericales</taxon>
        <taxon>Ericaceae</taxon>
        <taxon>Ericoideae</taxon>
        <taxon>Rhodoreae</taxon>
        <taxon>Rhododendron</taxon>
    </lineage>
</organism>
<keyword evidence="4 8" id="KW-1133">Transmembrane helix</keyword>
<dbReference type="Gene3D" id="3.80.10.10">
    <property type="entry name" value="Ribonuclease Inhibitor"/>
    <property type="match status" value="1"/>
</dbReference>
<comment type="subcellular location">
    <subcellularLocation>
        <location evidence="1">Membrane</location>
        <topology evidence="1">Single-pass type I membrane protein</topology>
    </subcellularLocation>
</comment>
<dbReference type="Pfam" id="PF13855">
    <property type="entry name" value="LRR_8"/>
    <property type="match status" value="1"/>
</dbReference>
<protein>
    <submittedName>
        <fullName evidence="9">Uncharacterized protein</fullName>
    </submittedName>
</protein>
<keyword evidence="10" id="KW-1185">Reference proteome</keyword>
<dbReference type="PANTHER" id="PTHR48061:SF12">
    <property type="entry name" value="DISEASE RESISTANCE LIKE PROTEIN"/>
    <property type="match status" value="1"/>
</dbReference>
<evidence type="ECO:0000313" key="10">
    <source>
        <dbReference type="Proteomes" id="UP000823749"/>
    </source>
</evidence>
<dbReference type="EMBL" id="JACTNZ010000004">
    <property type="protein sequence ID" value="KAG5551460.1"/>
    <property type="molecule type" value="Genomic_DNA"/>
</dbReference>
<dbReference type="GO" id="GO:0016020">
    <property type="term" value="C:membrane"/>
    <property type="evidence" value="ECO:0007669"/>
    <property type="project" value="UniProtKB-SubCell"/>
</dbReference>
<gene>
    <name evidence="9" type="ORF">RHGRI_009770</name>
</gene>
<evidence type="ECO:0000256" key="1">
    <source>
        <dbReference type="ARBA" id="ARBA00004479"/>
    </source>
</evidence>
<dbReference type="InterPro" id="IPR046956">
    <property type="entry name" value="RLP23-like"/>
</dbReference>
<sequence>MIPQCLANSSEALLVIDLRSNNFHGIIPKTFANGIKMIALSENQLRGQVPPSLANCTMLQTLVLGNNHIEGTFPFLLGALPDLQVLILRSNKFHGVIENPEINLAFPKLRIIDLSHNGFSGNLPSNYFKNWNAMKMEKLGNLTYMEADVSSGTDSRTASPPPPLHSSQKDETGFTSGIYWMIFMGYGSGLTVGLVIGTALTRSLLHFLVVDLPDGSTTTTTTVVVASPAHPRHLAPPREQPETGSGAIIVIGMKILLSSPSLSSLSLDSPPGPRRMMTGLDKNPLCGIFTSLDRTSQPQPPSIDENPLVTITVDLSLRLQLKSLSSRLQSKSSQLTRSELCCFVCLFAEKMWKIFESG</sequence>
<evidence type="ECO:0000256" key="5">
    <source>
        <dbReference type="ARBA" id="ARBA00023136"/>
    </source>
</evidence>
<dbReference type="Proteomes" id="UP000823749">
    <property type="component" value="Chromosome 4"/>
</dbReference>
<feature type="transmembrane region" description="Helical" evidence="8">
    <location>
        <begin position="178"/>
        <end position="200"/>
    </location>
</feature>
<keyword evidence="2 8" id="KW-0812">Transmembrane</keyword>
<evidence type="ECO:0000256" key="8">
    <source>
        <dbReference type="SAM" id="Phobius"/>
    </source>
</evidence>
<accession>A0AAV6KG32</accession>
<evidence type="ECO:0000313" key="9">
    <source>
        <dbReference type="EMBL" id="KAG5551460.1"/>
    </source>
</evidence>
<evidence type="ECO:0000256" key="7">
    <source>
        <dbReference type="SAM" id="MobiDB-lite"/>
    </source>
</evidence>
<dbReference type="SUPFAM" id="SSF52058">
    <property type="entry name" value="L domain-like"/>
    <property type="match status" value="1"/>
</dbReference>
<dbReference type="InterPro" id="IPR032675">
    <property type="entry name" value="LRR_dom_sf"/>
</dbReference>
<keyword evidence="3" id="KW-0732">Signal</keyword>
<evidence type="ECO:0000256" key="3">
    <source>
        <dbReference type="ARBA" id="ARBA00022729"/>
    </source>
</evidence>